<feature type="compositionally biased region" description="Basic and acidic residues" evidence="1">
    <location>
        <begin position="84"/>
        <end position="94"/>
    </location>
</feature>
<evidence type="ECO:0000256" key="1">
    <source>
        <dbReference type="SAM" id="MobiDB-lite"/>
    </source>
</evidence>
<accession>A0A1E1IV54</accession>
<name>A0A1E1IV54_LEIGU</name>
<gene>
    <name evidence="2" type="primary">LgM4147LRVhigh.16.00590.00670</name>
    <name evidence="2" type="ORF">BN36_1617310</name>
</gene>
<protein>
    <submittedName>
        <fullName evidence="2">Kinesin, putative</fullName>
    </submittedName>
</protein>
<organism evidence="2">
    <name type="scientific">Leishmania guyanensis</name>
    <dbReference type="NCBI Taxonomy" id="5670"/>
    <lineage>
        <taxon>Eukaryota</taxon>
        <taxon>Discoba</taxon>
        <taxon>Euglenozoa</taxon>
        <taxon>Kinetoplastea</taxon>
        <taxon>Metakinetoplastina</taxon>
        <taxon>Trypanosomatida</taxon>
        <taxon>Trypanosomatidae</taxon>
        <taxon>Leishmaniinae</taxon>
        <taxon>Leishmania</taxon>
        <taxon>Leishmania guyanensis species complex</taxon>
    </lineage>
</organism>
<feature type="region of interest" description="Disordered" evidence="1">
    <location>
        <begin position="84"/>
        <end position="116"/>
    </location>
</feature>
<feature type="compositionally biased region" description="Basic and acidic residues" evidence="1">
    <location>
        <begin position="104"/>
        <end position="116"/>
    </location>
</feature>
<proteinExistence type="predicted"/>
<evidence type="ECO:0000313" key="2">
    <source>
        <dbReference type="EMBL" id="CCM14224.1"/>
    </source>
</evidence>
<sequence length="146" mass="16465">MAYVGASYSVTLDGLTELQWMAVEDMVMQTSSVVRRVSQAAHDEVERMKEMCNIADDNYKMTAERFDILRRILGKIDQDVKEASVEIDGQERRQSGSSRATPHRLGDVSNRENSMERTCRTARTAWSASHAQCLGSRLCSCNRSNL</sequence>
<dbReference type="AlphaFoldDB" id="A0A1E1IV54"/>
<dbReference type="EMBL" id="CALQ01000498">
    <property type="protein sequence ID" value="CCM14224.1"/>
    <property type="molecule type" value="Genomic_DNA"/>
</dbReference>
<reference evidence="2" key="1">
    <citation type="submission" date="2012-08" db="EMBL/GenBank/DDBJ databases">
        <title>Comparative genomics of metastatic and non-metastatic Leishmania guyanensis provides insights into polygenic factors involved in Leishmania RNA virus infection.</title>
        <authorList>
            <person name="Smith D."/>
            <person name="Hertz-Fowler C."/>
            <person name="Martin R."/>
            <person name="Dickens N."/>
            <person name="Fasel N."/>
            <person name="Falquet L."/>
            <person name="Beverley S."/>
            <person name="Zangger H."/>
            <person name="Calderon-Copete S."/>
            <person name="Mottram J."/>
            <person name="Xenarios I."/>
        </authorList>
    </citation>
    <scope>NUCLEOTIDE SEQUENCE</scope>
    <source>
        <strain evidence="2">MHOM/BR/75/M4147/SSU:IR2SAT-LUC</strain>
    </source>
</reference>